<reference evidence="1" key="1">
    <citation type="submission" date="2021-06" db="EMBL/GenBank/DDBJ databases">
        <authorList>
            <person name="Kallberg Y."/>
            <person name="Tangrot J."/>
            <person name="Rosling A."/>
        </authorList>
    </citation>
    <scope>NUCLEOTIDE SEQUENCE</scope>
    <source>
        <strain evidence="1">MA461A</strain>
    </source>
</reference>
<evidence type="ECO:0000313" key="2">
    <source>
        <dbReference type="Proteomes" id="UP000789920"/>
    </source>
</evidence>
<comment type="caution">
    <text evidence="1">The sequence shown here is derived from an EMBL/GenBank/DDBJ whole genome shotgun (WGS) entry which is preliminary data.</text>
</comment>
<keyword evidence="2" id="KW-1185">Reference proteome</keyword>
<gene>
    <name evidence="1" type="ORF">RPERSI_LOCUS7111</name>
</gene>
<dbReference type="EMBL" id="CAJVQC010011779">
    <property type="protein sequence ID" value="CAG8631099.1"/>
    <property type="molecule type" value="Genomic_DNA"/>
</dbReference>
<organism evidence="1 2">
    <name type="scientific">Racocetra persica</name>
    <dbReference type="NCBI Taxonomy" id="160502"/>
    <lineage>
        <taxon>Eukaryota</taxon>
        <taxon>Fungi</taxon>
        <taxon>Fungi incertae sedis</taxon>
        <taxon>Mucoromycota</taxon>
        <taxon>Glomeromycotina</taxon>
        <taxon>Glomeromycetes</taxon>
        <taxon>Diversisporales</taxon>
        <taxon>Gigasporaceae</taxon>
        <taxon>Racocetra</taxon>
    </lineage>
</organism>
<evidence type="ECO:0000313" key="1">
    <source>
        <dbReference type="EMBL" id="CAG8631099.1"/>
    </source>
</evidence>
<name>A0ACA9N8F0_9GLOM</name>
<protein>
    <submittedName>
        <fullName evidence="1">5286_t:CDS:1</fullName>
    </submittedName>
</protein>
<dbReference type="Proteomes" id="UP000789920">
    <property type="component" value="Unassembled WGS sequence"/>
</dbReference>
<proteinExistence type="predicted"/>
<sequence>MVKTTYVIRDDEKLLVVPAIPNVSKYIARINQLKAELEAEKASRDNWKTKFENAEIKPADLPANWRTELARITDLEKRPDIPISKKLSNEITKLKGEKQQIIKERDNYKTQLTQKENQLEQTIKDFQEKEKTKHQEYLQLLTKKDKD</sequence>
<accession>A0ACA9N8F0</accession>